<dbReference type="STRING" id="1189612.A33Q_3264"/>
<gene>
    <name evidence="5" type="ORF">A33Q_3264</name>
</gene>
<dbReference type="AlphaFoldDB" id="S2D8U4"/>
<organism evidence="5 6">
    <name type="scientific">Indibacter alkaliphilus (strain CCUG 57479 / KCTC 22604 / LW1)</name>
    <dbReference type="NCBI Taxonomy" id="1189612"/>
    <lineage>
        <taxon>Bacteria</taxon>
        <taxon>Pseudomonadati</taxon>
        <taxon>Bacteroidota</taxon>
        <taxon>Cytophagia</taxon>
        <taxon>Cytophagales</taxon>
        <taxon>Cyclobacteriaceae</taxon>
    </lineage>
</organism>
<dbReference type="eggNOG" id="COG3550">
    <property type="taxonomic scope" value="Bacteria"/>
</dbReference>
<reference evidence="5 6" key="1">
    <citation type="journal article" date="2013" name="Genome Announc.">
        <title>Draft Genome Sequence of Indibacter alkaliphilus Strain LW1T, Isolated from Lonar Lake, a Haloalkaline Lake in the Buldana District of Maharashtra, India.</title>
        <authorList>
            <person name="Singh A."/>
            <person name="Kumar Jangir P."/>
            <person name="Sharma R."/>
            <person name="Singh A."/>
            <person name="Kumar Pinnaka A."/>
            <person name="Shivaji S."/>
        </authorList>
    </citation>
    <scope>NUCLEOTIDE SEQUENCE [LARGE SCALE GENOMIC DNA]</scope>
    <source>
        <strain evidence="6">CCUG 57479 / KCTC 22604 / LW1</strain>
    </source>
</reference>
<keyword evidence="2" id="KW-0808">Transferase</keyword>
<dbReference type="GO" id="GO:0005829">
    <property type="term" value="C:cytosol"/>
    <property type="evidence" value="ECO:0007669"/>
    <property type="project" value="TreeGrafter"/>
</dbReference>
<evidence type="ECO:0000313" key="5">
    <source>
        <dbReference type="EMBL" id="EOZ95344.1"/>
    </source>
</evidence>
<accession>S2D8U4</accession>
<protein>
    <submittedName>
        <fullName evidence="5">HIPA PROTEIN</fullName>
    </submittedName>
</protein>
<dbReference type="InterPro" id="IPR012893">
    <property type="entry name" value="HipA-like_C"/>
</dbReference>
<name>S2D8U4_INDAL</name>
<keyword evidence="6" id="KW-1185">Reference proteome</keyword>
<sequence>MLMGTLISEQLRGKEVFSFKYDKTWLESGFALILDPDLQYYDGPQYLASDDKPNFGMFLDSSPDRWGRILMRRREAAEARLNARKENKLFETDFLLGVYDGHRMGGLRFKTDRKGPFLSNNERLASPPWTSIRELEQISLRLEEDNVVDDPEYLNWLNMLVAPGSSLGGARPKAGVTDHKGNLWIAKFPSKNDNDDTGAWEMVTYEMAVAAGINMAESQAQKFSSDRHTFLTKRFDRTNNGERIHFSSAMTQLGYNDGQDAGEGVSYLELVEFIIRHGARVNDDLRELWRRIVFSICVSNTDDHLRNHGFLLTPEGWILSPAYDINPVETGRGLKLNISENDNSLDLGLAMEVHEFFRLNTREAEQIINTVKTSIKKWRDLANRYGISRAQQELKALAFSQSED</sequence>
<dbReference type="Gene3D" id="1.10.1070.20">
    <property type="match status" value="1"/>
</dbReference>
<dbReference type="InterPro" id="IPR052028">
    <property type="entry name" value="HipA_Ser/Thr_kinase"/>
</dbReference>
<keyword evidence="3" id="KW-0418">Kinase</keyword>
<comment type="similarity">
    <text evidence="1">Belongs to the HipA Ser/Thr kinase family.</text>
</comment>
<feature type="domain" description="HipA-like C-terminal" evidence="4">
    <location>
        <begin position="165"/>
        <end position="377"/>
    </location>
</feature>
<comment type="caution">
    <text evidence="5">The sequence shown here is derived from an EMBL/GenBank/DDBJ whole genome shotgun (WGS) entry which is preliminary data.</text>
</comment>
<evidence type="ECO:0000313" key="6">
    <source>
        <dbReference type="Proteomes" id="UP000006073"/>
    </source>
</evidence>
<evidence type="ECO:0000259" key="4">
    <source>
        <dbReference type="Pfam" id="PF07804"/>
    </source>
</evidence>
<proteinExistence type="inferred from homology"/>
<dbReference type="Pfam" id="PF07804">
    <property type="entry name" value="HipA_C"/>
    <property type="match status" value="1"/>
</dbReference>
<evidence type="ECO:0000256" key="3">
    <source>
        <dbReference type="ARBA" id="ARBA00022777"/>
    </source>
</evidence>
<evidence type="ECO:0000256" key="2">
    <source>
        <dbReference type="ARBA" id="ARBA00022679"/>
    </source>
</evidence>
<dbReference type="EMBL" id="ALWO02000038">
    <property type="protein sequence ID" value="EOZ95344.1"/>
    <property type="molecule type" value="Genomic_DNA"/>
</dbReference>
<dbReference type="PANTHER" id="PTHR37419">
    <property type="entry name" value="SERINE/THREONINE-PROTEIN KINASE TOXIN HIPA"/>
    <property type="match status" value="1"/>
</dbReference>
<dbReference type="Proteomes" id="UP000006073">
    <property type="component" value="Unassembled WGS sequence"/>
</dbReference>
<dbReference type="GO" id="GO:0004674">
    <property type="term" value="F:protein serine/threonine kinase activity"/>
    <property type="evidence" value="ECO:0007669"/>
    <property type="project" value="TreeGrafter"/>
</dbReference>
<evidence type="ECO:0000256" key="1">
    <source>
        <dbReference type="ARBA" id="ARBA00010164"/>
    </source>
</evidence>